<comment type="cofactor">
    <cofactor evidence="1">
        <name>Fe(2+)</name>
        <dbReference type="ChEBI" id="CHEBI:29033"/>
    </cofactor>
</comment>
<sequence>MIDYYSQAIDGRVAWMGQDLDSDSGWIYSLSADEQAVLHQALEHVQSKGFKAPDFEQSDFPIEPIRPSIDRILNELEEGRGFILIRGLDADRYSEEELQSLYYGLGLYMGRSVKQNARGDLLGMVTNVGDLDDKNTRVYETNAYLPYHTDLSDVVGLLSIQRAKNGGLSSLVSAATIYNTILDEAPEYLEVLYQPFYFAHLGEEKPTPSPIFSYHRGKLSCRYLRQYIELGHDIAGVPLTPEQVSAMDLFDDIMHRSAIKLDMMLEPGDIQFANNYMVLHSRTGFEDHDEPARRRKLVRLWLKMPNARELAPSFPGRNGFSD</sequence>
<dbReference type="Proteomes" id="UP000538931">
    <property type="component" value="Unassembled WGS sequence"/>
</dbReference>
<evidence type="ECO:0000313" key="6">
    <source>
        <dbReference type="Proteomes" id="UP000538931"/>
    </source>
</evidence>
<evidence type="ECO:0000256" key="2">
    <source>
        <dbReference type="ARBA" id="ARBA00023002"/>
    </source>
</evidence>
<comment type="caution">
    <text evidence="5">The sequence shown here is derived from an EMBL/GenBank/DDBJ whole genome shotgun (WGS) entry which is preliminary data.</text>
</comment>
<keyword evidence="2" id="KW-0560">Oxidoreductase</keyword>
<dbReference type="PANTHER" id="PTHR10696">
    <property type="entry name" value="GAMMA-BUTYROBETAINE HYDROXYLASE-RELATED"/>
    <property type="match status" value="1"/>
</dbReference>
<dbReference type="InterPro" id="IPR050411">
    <property type="entry name" value="AlphaKG_dependent_hydroxylases"/>
</dbReference>
<evidence type="ECO:0000259" key="4">
    <source>
        <dbReference type="Pfam" id="PF02668"/>
    </source>
</evidence>
<feature type="domain" description="TauD/TfdA-like" evidence="4">
    <location>
        <begin position="54"/>
        <end position="301"/>
    </location>
</feature>
<dbReference type="EMBL" id="JACEMT010000033">
    <property type="protein sequence ID" value="MBA4501354.1"/>
    <property type="molecule type" value="Genomic_DNA"/>
</dbReference>
<evidence type="ECO:0000313" key="5">
    <source>
        <dbReference type="EMBL" id="MBA4501354.1"/>
    </source>
</evidence>
<proteinExistence type="predicted"/>
<dbReference type="AlphaFoldDB" id="A0A7W1WW63"/>
<dbReference type="Pfam" id="PF02668">
    <property type="entry name" value="TauD"/>
    <property type="match status" value="1"/>
</dbReference>
<evidence type="ECO:0000256" key="1">
    <source>
        <dbReference type="ARBA" id="ARBA00001954"/>
    </source>
</evidence>
<dbReference type="GO" id="GO:0016706">
    <property type="term" value="F:2-oxoglutarate-dependent dioxygenase activity"/>
    <property type="evidence" value="ECO:0007669"/>
    <property type="project" value="UniProtKB-ARBA"/>
</dbReference>
<dbReference type="SUPFAM" id="SSF51197">
    <property type="entry name" value="Clavaminate synthase-like"/>
    <property type="match status" value="1"/>
</dbReference>
<dbReference type="InterPro" id="IPR042098">
    <property type="entry name" value="TauD-like_sf"/>
</dbReference>
<gene>
    <name evidence="5" type="ORF">H1S06_03100</name>
</gene>
<dbReference type="RefSeq" id="WP_181737093.1">
    <property type="nucleotide sequence ID" value="NZ_JACEMT010000033.1"/>
</dbReference>
<name>A0A7W1WW63_9GAMM</name>
<dbReference type="Gene3D" id="3.60.130.10">
    <property type="entry name" value="Clavaminate synthase-like"/>
    <property type="match status" value="1"/>
</dbReference>
<dbReference type="GO" id="GO:0017000">
    <property type="term" value="P:antibiotic biosynthetic process"/>
    <property type="evidence" value="ECO:0007669"/>
    <property type="project" value="UniProtKB-KW"/>
</dbReference>
<protein>
    <submittedName>
        <fullName evidence="5">TauD/TfdA family dioxygenase</fullName>
    </submittedName>
</protein>
<accession>A0A7W1WW63</accession>
<keyword evidence="3" id="KW-0045">Antibiotic biosynthesis</keyword>
<organism evidence="5 6">
    <name type="scientific">Marinobacterium marinum</name>
    <dbReference type="NCBI Taxonomy" id="2756129"/>
    <lineage>
        <taxon>Bacteria</taxon>
        <taxon>Pseudomonadati</taxon>
        <taxon>Pseudomonadota</taxon>
        <taxon>Gammaproteobacteria</taxon>
        <taxon>Oceanospirillales</taxon>
        <taxon>Oceanospirillaceae</taxon>
        <taxon>Marinobacterium</taxon>
    </lineage>
</organism>
<dbReference type="PANTHER" id="PTHR10696:SF56">
    <property type="entry name" value="TAUD_TFDA-LIKE DOMAIN-CONTAINING PROTEIN"/>
    <property type="match status" value="1"/>
</dbReference>
<reference evidence="5 6" key="1">
    <citation type="submission" date="2020-07" db="EMBL/GenBank/DDBJ databases">
        <title>Bacterium isolated from marien macroalgae.</title>
        <authorList>
            <person name="Zhu K."/>
            <person name="Lu D."/>
            <person name="Du Z."/>
        </authorList>
    </citation>
    <scope>NUCLEOTIDE SEQUENCE [LARGE SCALE GENOMIC DNA]</scope>
    <source>
        <strain evidence="5 6">3-1745</strain>
    </source>
</reference>
<keyword evidence="5" id="KW-0223">Dioxygenase</keyword>
<evidence type="ECO:0000256" key="3">
    <source>
        <dbReference type="ARBA" id="ARBA00023194"/>
    </source>
</evidence>
<keyword evidence="6" id="KW-1185">Reference proteome</keyword>
<dbReference type="InterPro" id="IPR003819">
    <property type="entry name" value="TauD/TfdA-like"/>
</dbReference>